<evidence type="ECO:0000313" key="2">
    <source>
        <dbReference type="EMBL" id="ROP43017.1"/>
    </source>
</evidence>
<protein>
    <submittedName>
        <fullName evidence="2">XTP/dITP diphosphohydrolase</fullName>
    </submittedName>
</protein>
<dbReference type="GO" id="GO:0046052">
    <property type="term" value="P:UTP catabolic process"/>
    <property type="evidence" value="ECO:0007669"/>
    <property type="project" value="TreeGrafter"/>
</dbReference>
<gene>
    <name evidence="2" type="ORF">EDC03_2313</name>
</gene>
<dbReference type="Pfam" id="PF03819">
    <property type="entry name" value="MazG"/>
    <property type="match status" value="1"/>
</dbReference>
<dbReference type="GO" id="GO:0046081">
    <property type="term" value="P:dUTP catabolic process"/>
    <property type="evidence" value="ECO:0007669"/>
    <property type="project" value="TreeGrafter"/>
</dbReference>
<dbReference type="GO" id="GO:0046076">
    <property type="term" value="P:dTTP catabolic process"/>
    <property type="evidence" value="ECO:0007669"/>
    <property type="project" value="TreeGrafter"/>
</dbReference>
<evidence type="ECO:0000259" key="1">
    <source>
        <dbReference type="Pfam" id="PF03819"/>
    </source>
</evidence>
<evidence type="ECO:0000313" key="3">
    <source>
        <dbReference type="Proteomes" id="UP000276232"/>
    </source>
</evidence>
<dbReference type="FunFam" id="1.10.287.1080:FF:000001">
    <property type="entry name" value="Nucleoside triphosphate pyrophosphohydrolase"/>
    <property type="match status" value="1"/>
</dbReference>
<dbReference type="GO" id="GO:0046047">
    <property type="term" value="P:TTP catabolic process"/>
    <property type="evidence" value="ECO:0007669"/>
    <property type="project" value="TreeGrafter"/>
</dbReference>
<dbReference type="EMBL" id="RJKN01000005">
    <property type="protein sequence ID" value="ROP43017.1"/>
    <property type="molecule type" value="Genomic_DNA"/>
</dbReference>
<dbReference type="GO" id="GO:0047429">
    <property type="term" value="F:nucleoside triphosphate diphosphatase activity"/>
    <property type="evidence" value="ECO:0007669"/>
    <property type="project" value="TreeGrafter"/>
</dbReference>
<sequence>MSEAPPTGPPDPLRELVAVMDRLRSPGGCAWDAEQTHASLAPYALEEAHEVVEAIESGTAADLREELGDLLLQVVFHARVAQDGPEADRFDVDDVAAGVTAKLVHRHPHVFAAAEGADPLAAADVEAGWEARKRQEKQRDSAFDGVPVALPALARAAKVLGRARRADLDVAPLLPGPAADDLGDRLLAVVAGALADDPRADPEAALRAAVRRLEDAARADERAAPARHAPSGR</sequence>
<dbReference type="Proteomes" id="UP000276232">
    <property type="component" value="Unassembled WGS sequence"/>
</dbReference>
<dbReference type="InterPro" id="IPR011551">
    <property type="entry name" value="NTP_PyrPHydrolase_MazG"/>
</dbReference>
<dbReference type="GO" id="GO:0006203">
    <property type="term" value="P:dGTP catabolic process"/>
    <property type="evidence" value="ECO:0007669"/>
    <property type="project" value="TreeGrafter"/>
</dbReference>
<dbReference type="PANTHER" id="PTHR30522">
    <property type="entry name" value="NUCLEOSIDE TRIPHOSPHATE PYROPHOSPHOHYDROLASE"/>
    <property type="match status" value="1"/>
</dbReference>
<dbReference type="NCBIfam" id="TIGR00444">
    <property type="entry name" value="mazG"/>
    <property type="match status" value="1"/>
</dbReference>
<keyword evidence="3" id="KW-1185">Reference proteome</keyword>
<dbReference type="InterPro" id="IPR048015">
    <property type="entry name" value="NTP-PPase_MazG-like_N"/>
</dbReference>
<dbReference type="CDD" id="cd11528">
    <property type="entry name" value="NTP-PPase_MazG_Nterm"/>
    <property type="match status" value="1"/>
</dbReference>
<dbReference type="SUPFAM" id="SSF101386">
    <property type="entry name" value="all-alpha NTP pyrophosphatases"/>
    <property type="match status" value="1"/>
</dbReference>
<dbReference type="AlphaFoldDB" id="A0A3N1HKF9"/>
<feature type="domain" description="NTP pyrophosphohydrolase MazG-like" evidence="1">
    <location>
        <begin position="35"/>
        <end position="111"/>
    </location>
</feature>
<dbReference type="PANTHER" id="PTHR30522:SF0">
    <property type="entry name" value="NUCLEOSIDE TRIPHOSPHATE PYROPHOSPHOHYDROLASE"/>
    <property type="match status" value="1"/>
</dbReference>
<dbReference type="GO" id="GO:0006950">
    <property type="term" value="P:response to stress"/>
    <property type="evidence" value="ECO:0007669"/>
    <property type="project" value="UniProtKB-ARBA"/>
</dbReference>
<dbReference type="InParanoid" id="A0A3N1HKF9"/>
<dbReference type="FunCoup" id="A0A3N1HKF9">
    <property type="interactions" value="28"/>
</dbReference>
<comment type="caution">
    <text evidence="2">The sequence shown here is derived from an EMBL/GenBank/DDBJ whole genome shotgun (WGS) entry which is preliminary data.</text>
</comment>
<reference evidence="2 3" key="1">
    <citation type="journal article" date="2015" name="Stand. Genomic Sci.">
        <title>Genomic Encyclopedia of Bacterial and Archaeal Type Strains, Phase III: the genomes of soil and plant-associated and newly described type strains.</title>
        <authorList>
            <person name="Whitman W.B."/>
            <person name="Woyke T."/>
            <person name="Klenk H.P."/>
            <person name="Zhou Y."/>
            <person name="Lilburn T.G."/>
            <person name="Beck B.J."/>
            <person name="De Vos P."/>
            <person name="Vandamme P."/>
            <person name="Eisen J.A."/>
            <person name="Garrity G."/>
            <person name="Hugenholtz P."/>
            <person name="Kyrpides N.C."/>
        </authorList>
    </citation>
    <scope>NUCLEOTIDE SEQUENCE [LARGE SCALE GENOMIC DNA]</scope>
    <source>
        <strain evidence="2 3">CECT 7306</strain>
    </source>
</reference>
<dbReference type="GO" id="GO:0046061">
    <property type="term" value="P:dATP catabolic process"/>
    <property type="evidence" value="ECO:0007669"/>
    <property type="project" value="TreeGrafter"/>
</dbReference>
<dbReference type="RefSeq" id="WP_241967155.1">
    <property type="nucleotide sequence ID" value="NZ_RJKN01000005.1"/>
</dbReference>
<dbReference type="InterPro" id="IPR004518">
    <property type="entry name" value="MazG-like_dom"/>
</dbReference>
<name>A0A3N1HKF9_9ACTN</name>
<proteinExistence type="predicted"/>
<organism evidence="2 3">
    <name type="scientific">Pseudokineococcus lusitanus</name>
    <dbReference type="NCBI Taxonomy" id="763993"/>
    <lineage>
        <taxon>Bacteria</taxon>
        <taxon>Bacillati</taxon>
        <taxon>Actinomycetota</taxon>
        <taxon>Actinomycetes</taxon>
        <taxon>Kineosporiales</taxon>
        <taxon>Kineosporiaceae</taxon>
        <taxon>Pseudokineococcus</taxon>
    </lineage>
</organism>
<accession>A0A3N1HKF9</accession>
<keyword evidence="2" id="KW-0378">Hydrolase</keyword>
<dbReference type="Gene3D" id="1.10.287.1080">
    <property type="entry name" value="MazG-like"/>
    <property type="match status" value="1"/>
</dbReference>